<dbReference type="Proteomes" id="UP000694423">
    <property type="component" value="Unplaced"/>
</dbReference>
<evidence type="ECO:0000313" key="4">
    <source>
        <dbReference type="Proteomes" id="UP000694423"/>
    </source>
</evidence>
<dbReference type="GO" id="GO:0034551">
    <property type="term" value="P:mitochondrial respiratory chain complex III assembly"/>
    <property type="evidence" value="ECO:0007669"/>
    <property type="project" value="TreeGrafter"/>
</dbReference>
<accession>A0A8C4JS67</accession>
<feature type="region of interest" description="Disordered" evidence="1">
    <location>
        <begin position="527"/>
        <end position="550"/>
    </location>
</feature>
<dbReference type="Pfam" id="PF07894">
    <property type="entry name" value="SACK1"/>
    <property type="match status" value="1"/>
</dbReference>
<evidence type="ECO:0000259" key="2">
    <source>
        <dbReference type="Pfam" id="PF07894"/>
    </source>
</evidence>
<proteinExistence type="predicted"/>
<reference evidence="3" key="2">
    <citation type="submission" date="2025-09" db="UniProtKB">
        <authorList>
            <consortium name="Ensembl"/>
        </authorList>
    </citation>
    <scope>IDENTIFICATION</scope>
</reference>
<feature type="region of interest" description="Disordered" evidence="1">
    <location>
        <begin position="455"/>
        <end position="509"/>
    </location>
</feature>
<feature type="domain" description="Scaffolding anchor of CK1" evidence="2">
    <location>
        <begin position="257"/>
        <end position="392"/>
    </location>
</feature>
<name>A0A8C4JS67_DRONO</name>
<reference evidence="3" key="1">
    <citation type="submission" date="2025-08" db="UniProtKB">
        <authorList>
            <consortium name="Ensembl"/>
        </authorList>
    </citation>
    <scope>IDENTIFICATION</scope>
</reference>
<dbReference type="PANTHER" id="PTHR12184">
    <property type="entry name" value="UBIQUINOL-CYTOCHROME C REDUCTASE COMPLEX ASSEMBLY FACTOR 1 FAMILY MEMBER"/>
    <property type="match status" value="1"/>
</dbReference>
<dbReference type="GO" id="GO:0005739">
    <property type="term" value="C:mitochondrion"/>
    <property type="evidence" value="ECO:0007669"/>
    <property type="project" value="TreeGrafter"/>
</dbReference>
<dbReference type="GeneID" id="112983182"/>
<gene>
    <name evidence="3" type="primary">LOC112983182</name>
</gene>
<dbReference type="RefSeq" id="XP_064377368.1">
    <property type="nucleotide sequence ID" value="XM_064521298.1"/>
</dbReference>
<dbReference type="InterPro" id="IPR012461">
    <property type="entry name" value="SACK1"/>
</dbReference>
<sequence length="637" mass="72594">MAALGRAVSCQSGVTQWIAACSGLLQTTVVQGQRRRMLYGIFQRRKTGRFRLSSVCGGLTQVHGAVTQQNRSFYNTNKHLSAKDSLQTSEEKVGAFTRIIEAMGFTGPLKYSRWKIKVAALRMYTCCVEKTDYEEFFNRCHMPDTLNSWFLVAQLHVWMCLVRMKQEGRAGKYMCRYIVHCMWEDVEQRGKVMGINSAALKEDMRSMVENFYAALFGYDEGILSDDHVLAAALWRNLFNRNCEDPRHLELLVEYVRKQVIAIVMDLFTDMEILCDLLEASSKRHVPVYLILDEEYLKHFVEMCNKMALTQDNFPNMRLRCLSGDTYYSKAGKKFAGRVLEKFTLIDCDQVLAGTYSFTWLCSQVHTSLATHFRGQIVADFDKEFRYLYAESKAVTNFCVPDPGTLPSSQNTSKDVESLLKAAQVNDAETLSPSSSLSNVSIRSIKMSPFLKNSTCKVQQEKQDLSPEYASTKGKEDMSLKPTYSKQQGEPPDSLHSLPNKSTPAMQHKPNLYSPLREEQNLQSLLEGANRNGTSENQKGPTVTSREWTADNDNNFYGMEKRQSPAQGKLDLISPYNQLKREKKAAIPCYDKLGEEMLMEKNSVYGAEKRMTLGHSKLDLITKYNKLKSKHIHSRFEL</sequence>
<protein>
    <submittedName>
        <fullName evidence="3">Ubiquinol-cytochrome-c reductase complex assembly factor 1</fullName>
    </submittedName>
</protein>
<evidence type="ECO:0000256" key="1">
    <source>
        <dbReference type="SAM" id="MobiDB-lite"/>
    </source>
</evidence>
<evidence type="ECO:0000313" key="3">
    <source>
        <dbReference type="Ensembl" id="ENSDNVP00000012971.1"/>
    </source>
</evidence>
<feature type="compositionally biased region" description="Polar residues" evidence="1">
    <location>
        <begin position="530"/>
        <end position="550"/>
    </location>
</feature>
<dbReference type="InterPro" id="IPR007129">
    <property type="entry name" value="Ubiqinol_cyt_c_chaperone_CPB3"/>
</dbReference>
<dbReference type="PANTHER" id="PTHR12184:SF1">
    <property type="entry name" value="UBIQUINOL-CYTOCHROME-C REDUCTASE COMPLEX ASSEMBLY FACTOR 1"/>
    <property type="match status" value="1"/>
</dbReference>
<dbReference type="Ensembl" id="ENSDNVT00000015636.1">
    <property type="protein sequence ID" value="ENSDNVP00000012971.1"/>
    <property type="gene ID" value="ENSDNVG00000009176.1"/>
</dbReference>
<dbReference type="SUPFAM" id="SSF56024">
    <property type="entry name" value="Phospholipase D/nuclease"/>
    <property type="match status" value="1"/>
</dbReference>
<dbReference type="Gene3D" id="3.30.870.10">
    <property type="entry name" value="Endonuclease Chain A"/>
    <property type="match status" value="1"/>
</dbReference>
<dbReference type="PROSITE" id="PS51257">
    <property type="entry name" value="PROKAR_LIPOPROTEIN"/>
    <property type="match status" value="1"/>
</dbReference>
<dbReference type="AlphaFoldDB" id="A0A8C4JS67"/>
<keyword evidence="4" id="KW-1185">Reference proteome</keyword>
<organism evidence="3 4">
    <name type="scientific">Dromaius novaehollandiae</name>
    <name type="common">Emu</name>
    <dbReference type="NCBI Taxonomy" id="8790"/>
    <lineage>
        <taxon>Eukaryota</taxon>
        <taxon>Metazoa</taxon>
        <taxon>Chordata</taxon>
        <taxon>Craniata</taxon>
        <taxon>Vertebrata</taxon>
        <taxon>Euteleostomi</taxon>
        <taxon>Archelosauria</taxon>
        <taxon>Archosauria</taxon>
        <taxon>Dinosauria</taxon>
        <taxon>Saurischia</taxon>
        <taxon>Theropoda</taxon>
        <taxon>Coelurosauria</taxon>
        <taxon>Aves</taxon>
        <taxon>Palaeognathae</taxon>
        <taxon>Casuariiformes</taxon>
        <taxon>Dromaiidae</taxon>
        <taxon>Dromaius</taxon>
    </lineage>
</organism>